<feature type="compositionally biased region" description="Basic and acidic residues" evidence="1">
    <location>
        <begin position="43"/>
        <end position="55"/>
    </location>
</feature>
<accession>A0A7T8KBN5</accession>
<evidence type="ECO:0000313" key="3">
    <source>
        <dbReference type="Proteomes" id="UP000595437"/>
    </source>
</evidence>
<feature type="non-terminal residue" evidence="2">
    <location>
        <position position="1"/>
    </location>
</feature>
<name>A0A7T8KBN5_CALRO</name>
<protein>
    <submittedName>
        <fullName evidence="2">Uncharacterized protein</fullName>
    </submittedName>
</protein>
<keyword evidence="3" id="KW-1185">Reference proteome</keyword>
<evidence type="ECO:0000256" key="1">
    <source>
        <dbReference type="SAM" id="MobiDB-lite"/>
    </source>
</evidence>
<dbReference type="EMBL" id="CP045892">
    <property type="protein sequence ID" value="QQP52937.1"/>
    <property type="molecule type" value="Genomic_DNA"/>
</dbReference>
<dbReference type="AlphaFoldDB" id="A0A7T8KBN5"/>
<reference evidence="3" key="1">
    <citation type="submission" date="2021-01" db="EMBL/GenBank/DDBJ databases">
        <title>Caligus Genome Assembly.</title>
        <authorList>
            <person name="Gallardo-Escarate C."/>
        </authorList>
    </citation>
    <scope>NUCLEOTIDE SEQUENCE [LARGE SCALE GENOMIC DNA]</scope>
</reference>
<proteinExistence type="predicted"/>
<sequence>RDLMHELLNLPIINKLKKGVVPTLNLNEKIGTNLSEYTPMEPSSKRNDRILKRNY</sequence>
<dbReference type="Proteomes" id="UP000595437">
    <property type="component" value="Chromosome 3"/>
</dbReference>
<feature type="region of interest" description="Disordered" evidence="1">
    <location>
        <begin position="36"/>
        <end position="55"/>
    </location>
</feature>
<feature type="non-terminal residue" evidence="2">
    <location>
        <position position="55"/>
    </location>
</feature>
<organism evidence="2 3">
    <name type="scientific">Caligus rogercresseyi</name>
    <name type="common">Sea louse</name>
    <dbReference type="NCBI Taxonomy" id="217165"/>
    <lineage>
        <taxon>Eukaryota</taxon>
        <taxon>Metazoa</taxon>
        <taxon>Ecdysozoa</taxon>
        <taxon>Arthropoda</taxon>
        <taxon>Crustacea</taxon>
        <taxon>Multicrustacea</taxon>
        <taxon>Hexanauplia</taxon>
        <taxon>Copepoda</taxon>
        <taxon>Siphonostomatoida</taxon>
        <taxon>Caligidae</taxon>
        <taxon>Caligus</taxon>
    </lineage>
</organism>
<gene>
    <name evidence="2" type="ORF">FKW44_005235</name>
</gene>
<evidence type="ECO:0000313" key="2">
    <source>
        <dbReference type="EMBL" id="QQP52937.1"/>
    </source>
</evidence>